<protein>
    <submittedName>
        <fullName evidence="1">Uncharacterized protein</fullName>
    </submittedName>
</protein>
<name>A0ABR8DSB6_9NOSO</name>
<keyword evidence="2" id="KW-1185">Reference proteome</keyword>
<evidence type="ECO:0000313" key="1">
    <source>
        <dbReference type="EMBL" id="MBD2532038.1"/>
    </source>
</evidence>
<dbReference type="RefSeq" id="WP_190942698.1">
    <property type="nucleotide sequence ID" value="NZ_JACJSI010000047.1"/>
</dbReference>
<dbReference type="Proteomes" id="UP000623440">
    <property type="component" value="Unassembled WGS sequence"/>
</dbReference>
<organism evidence="1 2">
    <name type="scientific">Nostoc flagelliforme FACHB-838</name>
    <dbReference type="NCBI Taxonomy" id="2692904"/>
    <lineage>
        <taxon>Bacteria</taxon>
        <taxon>Bacillati</taxon>
        <taxon>Cyanobacteriota</taxon>
        <taxon>Cyanophyceae</taxon>
        <taxon>Nostocales</taxon>
        <taxon>Nostocaceae</taxon>
        <taxon>Nostoc</taxon>
    </lineage>
</organism>
<accession>A0ABR8DSB6</accession>
<reference evidence="1 2" key="1">
    <citation type="journal article" date="2020" name="ISME J.">
        <title>Comparative genomics reveals insights into cyanobacterial evolution and habitat adaptation.</title>
        <authorList>
            <person name="Chen M.Y."/>
            <person name="Teng W.K."/>
            <person name="Zhao L."/>
            <person name="Hu C.X."/>
            <person name="Zhou Y.K."/>
            <person name="Han B.P."/>
            <person name="Song L.R."/>
            <person name="Shu W.S."/>
        </authorList>
    </citation>
    <scope>NUCLEOTIDE SEQUENCE [LARGE SCALE GENOMIC DNA]</scope>
    <source>
        <strain evidence="1 2">FACHB-838</strain>
    </source>
</reference>
<gene>
    <name evidence="1" type="ORF">H6G97_21600</name>
</gene>
<dbReference type="EMBL" id="JACJSI010000047">
    <property type="protein sequence ID" value="MBD2532038.1"/>
    <property type="molecule type" value="Genomic_DNA"/>
</dbReference>
<sequence>MTLFVRVEPSGKKRNRLLIESNGIFIGEYEKSQQADIDRKIEEINAAETTLLSIYEKHGVFLVRWDGKARKKSIRVKDIEVGSIPKAAWRRPSWQK</sequence>
<comment type="caution">
    <text evidence="1">The sequence shown here is derived from an EMBL/GenBank/DDBJ whole genome shotgun (WGS) entry which is preliminary data.</text>
</comment>
<proteinExistence type="predicted"/>
<evidence type="ECO:0000313" key="2">
    <source>
        <dbReference type="Proteomes" id="UP000623440"/>
    </source>
</evidence>